<sequence length="57" mass="6762">MTRPLVEILRDLNKRVPDKIIDPDTNTVNWYHANRMLSFYAPGVEKFVMLSILRMEL</sequence>
<dbReference type="InterPro" id="IPR037489">
    <property type="entry name" value="RAD52-like"/>
</dbReference>
<name>A0A1D6I8E2_MAIZE</name>
<dbReference type="ExpressionAtlas" id="A0A1D6I8E2">
    <property type="expression patterns" value="baseline and differential"/>
</dbReference>
<protein>
    <submittedName>
        <fullName evidence="1">Cobalt ion binding</fullName>
    </submittedName>
</protein>
<dbReference type="GO" id="GO:0000724">
    <property type="term" value="P:double-strand break repair via homologous recombination"/>
    <property type="evidence" value="ECO:0007669"/>
    <property type="project" value="InterPro"/>
</dbReference>
<dbReference type="GO" id="GO:0003677">
    <property type="term" value="F:DNA binding"/>
    <property type="evidence" value="ECO:0007669"/>
    <property type="project" value="InterPro"/>
</dbReference>
<dbReference type="EMBL" id="CM007650">
    <property type="protein sequence ID" value="ONM56311.1"/>
    <property type="molecule type" value="Genomic_DNA"/>
</dbReference>
<dbReference type="PANTHER" id="PTHR34050:SF4">
    <property type="entry name" value="OS09G0512800 PROTEIN"/>
    <property type="match status" value="1"/>
</dbReference>
<organism evidence="1">
    <name type="scientific">Zea mays</name>
    <name type="common">Maize</name>
    <dbReference type="NCBI Taxonomy" id="4577"/>
    <lineage>
        <taxon>Eukaryota</taxon>
        <taxon>Viridiplantae</taxon>
        <taxon>Streptophyta</taxon>
        <taxon>Embryophyta</taxon>
        <taxon>Tracheophyta</taxon>
        <taxon>Spermatophyta</taxon>
        <taxon>Magnoliopsida</taxon>
        <taxon>Liliopsida</taxon>
        <taxon>Poales</taxon>
        <taxon>Poaceae</taxon>
        <taxon>PACMAD clade</taxon>
        <taxon>Panicoideae</taxon>
        <taxon>Andropogonodae</taxon>
        <taxon>Andropogoneae</taxon>
        <taxon>Tripsacinae</taxon>
        <taxon>Zea</taxon>
    </lineage>
</organism>
<proteinExistence type="predicted"/>
<evidence type="ECO:0000313" key="1">
    <source>
        <dbReference type="EMBL" id="ONM56311.1"/>
    </source>
</evidence>
<dbReference type="PANTHER" id="PTHR34050">
    <property type="entry name" value="DNA REPAIR RAD52-LIKE PROTEIN 2, CHLOROPLASTIC"/>
    <property type="match status" value="1"/>
</dbReference>
<accession>A0A1D6I8E2</accession>
<reference evidence="1" key="1">
    <citation type="submission" date="2015-12" db="EMBL/GenBank/DDBJ databases">
        <title>Update maize B73 reference genome by single molecule sequencing technologies.</title>
        <authorList>
            <consortium name="Maize Genome Sequencing Project"/>
            <person name="Ware D."/>
        </authorList>
    </citation>
    <scope>NUCLEOTIDE SEQUENCE [LARGE SCALE GENOMIC DNA]</scope>
    <source>
        <tissue evidence="1">Seedling</tissue>
    </source>
</reference>
<dbReference type="AlphaFoldDB" id="A0A1D6I8E2"/>
<gene>
    <name evidence="1" type="ORF">ZEAMMB73_Zm00001d021122</name>
</gene>